<proteinExistence type="inferred from homology"/>
<comment type="caution">
    <text evidence="5">The sequence shown here is derived from an EMBL/GenBank/DDBJ whole genome shotgun (WGS) entry which is preliminary data.</text>
</comment>
<comment type="similarity">
    <text evidence="1">Belongs to the CdaR family.</text>
</comment>
<evidence type="ECO:0000313" key="5">
    <source>
        <dbReference type="EMBL" id="GHE94289.1"/>
    </source>
</evidence>
<keyword evidence="6" id="KW-1185">Reference proteome</keyword>
<dbReference type="PANTHER" id="PTHR33744">
    <property type="entry name" value="CARBOHYDRATE DIACID REGULATOR"/>
    <property type="match status" value="1"/>
</dbReference>
<feature type="domain" description="PucR C-terminal helix-turn-helix" evidence="2">
    <location>
        <begin position="328"/>
        <end position="386"/>
    </location>
</feature>
<dbReference type="InterPro" id="IPR025751">
    <property type="entry name" value="RsbRD_N_dom"/>
</dbReference>
<gene>
    <name evidence="5" type="ORF">GCM10017786_29140</name>
</gene>
<dbReference type="Proteomes" id="UP000605897">
    <property type="component" value="Unassembled WGS sequence"/>
</dbReference>
<dbReference type="Pfam" id="PF14361">
    <property type="entry name" value="RsbRD_N"/>
    <property type="match status" value="1"/>
</dbReference>
<sequence>MGDVSRTAPGLPTVAATLLARLDSFAAEMTARIRDEIDFYVVSDDVPDSSLAASVQDNLRLILHALIAGEPPDLAAAHATGRERAWQAAPLPEVLAAFRVGFGALWAAIAAEARATGAIDDAALVDMVAEVWQLAGDVADAMTAAYRDAVAEMMLRDEHRRSVLVEALLSGEIADQRSLWETAHALRLPVEGRFLVVAAATPAPGREALPEIASRLDASDIRSAWRLQPNQQIGVLSLPASATVDGVLALLRRANARAGVSPLYSALRETPQALQFARLALRGLGEGEVAQFADTPLAVLMAAAPAEAGQVAARVLGPVLELGDGATLLDTLECWFGSGGSAGEAARRLFCHPNTVRYRLRRIEELTGRKLADPAAVAELSAALQALRMLP</sequence>
<organism evidence="5 6">
    <name type="scientific">Amycolatopsis deserti</name>
    <dbReference type="NCBI Taxonomy" id="185696"/>
    <lineage>
        <taxon>Bacteria</taxon>
        <taxon>Bacillati</taxon>
        <taxon>Actinomycetota</taxon>
        <taxon>Actinomycetes</taxon>
        <taxon>Pseudonocardiales</taxon>
        <taxon>Pseudonocardiaceae</taxon>
        <taxon>Amycolatopsis</taxon>
    </lineage>
</organism>
<dbReference type="Pfam" id="PF17853">
    <property type="entry name" value="GGDEF_2"/>
    <property type="match status" value="1"/>
</dbReference>
<dbReference type="Gene3D" id="1.10.10.2840">
    <property type="entry name" value="PucR C-terminal helix-turn-helix domain"/>
    <property type="match status" value="1"/>
</dbReference>
<evidence type="ECO:0000259" key="3">
    <source>
        <dbReference type="Pfam" id="PF14361"/>
    </source>
</evidence>
<evidence type="ECO:0000259" key="4">
    <source>
        <dbReference type="Pfam" id="PF17853"/>
    </source>
</evidence>
<dbReference type="InterPro" id="IPR041522">
    <property type="entry name" value="CdaR_GGDEF"/>
</dbReference>
<dbReference type="InterPro" id="IPR051448">
    <property type="entry name" value="CdaR-like_regulators"/>
</dbReference>
<dbReference type="EMBL" id="BNAU01000002">
    <property type="protein sequence ID" value="GHE94289.1"/>
    <property type="molecule type" value="Genomic_DNA"/>
</dbReference>
<name>A0ABQ3IWW2_9PSEU</name>
<evidence type="ECO:0008006" key="7">
    <source>
        <dbReference type="Google" id="ProtNLM"/>
    </source>
</evidence>
<protein>
    <recommendedName>
        <fullName evidence="7">PucR family transcriptional regulator</fullName>
    </recommendedName>
</protein>
<dbReference type="InterPro" id="IPR025736">
    <property type="entry name" value="PucR_C-HTH_dom"/>
</dbReference>
<feature type="domain" description="RsbT co-antagonist protein RsbRD N-terminal" evidence="3">
    <location>
        <begin position="24"/>
        <end position="161"/>
    </location>
</feature>
<dbReference type="PANTHER" id="PTHR33744:SF1">
    <property type="entry name" value="DNA-BINDING TRANSCRIPTIONAL ACTIVATOR ADER"/>
    <property type="match status" value="1"/>
</dbReference>
<reference evidence="6" key="1">
    <citation type="journal article" date="2019" name="Int. J. Syst. Evol. Microbiol.">
        <title>The Global Catalogue of Microorganisms (GCM) 10K type strain sequencing project: providing services to taxonomists for standard genome sequencing and annotation.</title>
        <authorList>
            <consortium name="The Broad Institute Genomics Platform"/>
            <consortium name="The Broad Institute Genome Sequencing Center for Infectious Disease"/>
            <person name="Wu L."/>
            <person name="Ma J."/>
        </authorList>
    </citation>
    <scope>NUCLEOTIDE SEQUENCE [LARGE SCALE GENOMIC DNA]</scope>
    <source>
        <strain evidence="6">CGMCC 4.7677</strain>
    </source>
</reference>
<evidence type="ECO:0000313" key="6">
    <source>
        <dbReference type="Proteomes" id="UP000605897"/>
    </source>
</evidence>
<dbReference type="InterPro" id="IPR042070">
    <property type="entry name" value="PucR_C-HTH_sf"/>
</dbReference>
<accession>A0ABQ3IWW2</accession>
<feature type="domain" description="CdaR GGDEF-like" evidence="4">
    <location>
        <begin position="171"/>
        <end position="282"/>
    </location>
</feature>
<evidence type="ECO:0000259" key="2">
    <source>
        <dbReference type="Pfam" id="PF13556"/>
    </source>
</evidence>
<dbReference type="Pfam" id="PF13556">
    <property type="entry name" value="HTH_30"/>
    <property type="match status" value="1"/>
</dbReference>
<evidence type="ECO:0000256" key="1">
    <source>
        <dbReference type="ARBA" id="ARBA00006754"/>
    </source>
</evidence>